<evidence type="ECO:0000313" key="2">
    <source>
        <dbReference type="Proteomes" id="UP000035642"/>
    </source>
</evidence>
<comment type="subcellular location">
    <subcellularLocation>
        <location evidence="1">Virion</location>
    </subcellularLocation>
</comment>
<proteinExistence type="predicted"/>
<evidence type="ECO:0000313" key="3">
    <source>
        <dbReference type="WBParaSite" id="ACAC_0000577801-mRNA-1"/>
    </source>
</evidence>
<sequence length="240" mass="26952">MGTERREPMPDIPQASDARPGTAELLRFLKKIFQTGDIITTCASLRMVANRHWLPVDFISGPRFIEKAVEAVKVNITPFAPTIAVYCYAIDQAHKANLLQVHDNQFVQYRALASLRLEYYGMALLALSINVADKLKISPEAPCAYSAAPHTIASSRVLIKFLTRLRGQSRQYRDALEITYAEIIDITGLARNARLRNPQFFLELSTVKNAPLAFLWVCVQRQLTSSKFTAVEIKLTKITA</sequence>
<dbReference type="WBParaSite" id="ACAC_0000577801-mRNA-1">
    <property type="protein sequence ID" value="ACAC_0000577801-mRNA-1"/>
    <property type="gene ID" value="ACAC_0000577801"/>
</dbReference>
<dbReference type="Proteomes" id="UP000035642">
    <property type="component" value="Unassembled WGS sequence"/>
</dbReference>
<dbReference type="Pfam" id="PF03216">
    <property type="entry name" value="Rhabdo_ncap_2"/>
    <property type="match status" value="1"/>
</dbReference>
<evidence type="ECO:0000256" key="1">
    <source>
        <dbReference type="ARBA" id="ARBA00004328"/>
    </source>
</evidence>
<dbReference type="InterPro" id="IPR004902">
    <property type="entry name" value="Rhabdo_ncap_2"/>
</dbReference>
<accession>A0A0K0D6T3</accession>
<keyword evidence="2" id="KW-1185">Reference proteome</keyword>
<protein>
    <submittedName>
        <fullName evidence="3">Cyclin N-terminal domain-containing protein</fullName>
    </submittedName>
</protein>
<reference evidence="2" key="1">
    <citation type="submission" date="2012-09" db="EMBL/GenBank/DDBJ databases">
        <authorList>
            <person name="Martin A.A."/>
        </authorList>
    </citation>
    <scope>NUCLEOTIDE SEQUENCE</scope>
</reference>
<name>A0A0K0D6T3_ANGCA</name>
<reference evidence="3" key="2">
    <citation type="submission" date="2017-02" db="UniProtKB">
        <authorList>
            <consortium name="WormBaseParasite"/>
        </authorList>
    </citation>
    <scope>IDENTIFICATION</scope>
</reference>
<organism evidence="2 3">
    <name type="scientific">Angiostrongylus cantonensis</name>
    <name type="common">Rat lungworm</name>
    <dbReference type="NCBI Taxonomy" id="6313"/>
    <lineage>
        <taxon>Eukaryota</taxon>
        <taxon>Metazoa</taxon>
        <taxon>Ecdysozoa</taxon>
        <taxon>Nematoda</taxon>
        <taxon>Chromadorea</taxon>
        <taxon>Rhabditida</taxon>
        <taxon>Rhabditina</taxon>
        <taxon>Rhabditomorpha</taxon>
        <taxon>Strongyloidea</taxon>
        <taxon>Metastrongylidae</taxon>
        <taxon>Angiostrongylus</taxon>
    </lineage>
</organism>
<dbReference type="AlphaFoldDB" id="A0A0K0D6T3"/>